<reference evidence="1 2" key="1">
    <citation type="submission" date="2021-08" db="EMBL/GenBank/DDBJ databases">
        <title>Draft genome sequence of Spirulina subsalsa with high tolerance to salinity and hype-accumulation of phycocyanin.</title>
        <authorList>
            <person name="Pei H."/>
            <person name="Jiang L."/>
        </authorList>
    </citation>
    <scope>NUCLEOTIDE SEQUENCE [LARGE SCALE GENOMIC DNA]</scope>
    <source>
        <strain evidence="1 2">FACHB-351</strain>
    </source>
</reference>
<keyword evidence="2" id="KW-1185">Reference proteome</keyword>
<name>A0ABT3L381_9CYAN</name>
<evidence type="ECO:0000313" key="2">
    <source>
        <dbReference type="Proteomes" id="UP001526426"/>
    </source>
</evidence>
<dbReference type="Proteomes" id="UP001526426">
    <property type="component" value="Unassembled WGS sequence"/>
</dbReference>
<dbReference type="Gene3D" id="3.40.50.1010">
    <property type="entry name" value="5'-nuclease"/>
    <property type="match status" value="1"/>
</dbReference>
<proteinExistence type="predicted"/>
<evidence type="ECO:0000313" key="1">
    <source>
        <dbReference type="EMBL" id="MCW6035912.1"/>
    </source>
</evidence>
<accession>A0ABT3L381</accession>
<sequence>MLRPLTKPLGLSLGDRACLALGLLLHQPVITADRQWNQLDLDLEIRVIR</sequence>
<organism evidence="1 2">
    <name type="scientific">Spirulina subsalsa FACHB-351</name>
    <dbReference type="NCBI Taxonomy" id="234711"/>
    <lineage>
        <taxon>Bacteria</taxon>
        <taxon>Bacillati</taxon>
        <taxon>Cyanobacteriota</taxon>
        <taxon>Cyanophyceae</taxon>
        <taxon>Spirulinales</taxon>
        <taxon>Spirulinaceae</taxon>
        <taxon>Spirulina</taxon>
    </lineage>
</organism>
<dbReference type="EMBL" id="JAIHOM010000023">
    <property type="protein sequence ID" value="MCW6035912.1"/>
    <property type="molecule type" value="Genomic_DNA"/>
</dbReference>
<evidence type="ECO:0008006" key="3">
    <source>
        <dbReference type="Google" id="ProtNLM"/>
    </source>
</evidence>
<comment type="caution">
    <text evidence="1">The sequence shown here is derived from an EMBL/GenBank/DDBJ whole genome shotgun (WGS) entry which is preliminary data.</text>
</comment>
<protein>
    <recommendedName>
        <fullName evidence="3">PIN domain-containing protein</fullName>
    </recommendedName>
</protein>
<gene>
    <name evidence="1" type="ORF">K4A83_06450</name>
</gene>